<accession>Q5K9Y8</accession>
<feature type="transmembrane region" description="Helical" evidence="3">
    <location>
        <begin position="52"/>
        <end position="71"/>
    </location>
</feature>
<feature type="compositionally biased region" description="Polar residues" evidence="2">
    <location>
        <begin position="657"/>
        <end position="668"/>
    </location>
</feature>
<feature type="compositionally biased region" description="Polar residues" evidence="2">
    <location>
        <begin position="1170"/>
        <end position="1179"/>
    </location>
</feature>
<dbReference type="KEGG" id="cne:CNK00230"/>
<dbReference type="HOGENOM" id="CLU_010504_0_0_1"/>
<evidence type="ECO:0000313" key="4">
    <source>
        <dbReference type="EMBL" id="AAW46077.2"/>
    </source>
</evidence>
<dbReference type="VEuPathDB" id="FungiDB:CNK00230"/>
<feature type="compositionally biased region" description="Polar residues" evidence="2">
    <location>
        <begin position="639"/>
        <end position="649"/>
    </location>
</feature>
<dbReference type="GeneID" id="3254478"/>
<feature type="region of interest" description="Disordered" evidence="2">
    <location>
        <begin position="539"/>
        <end position="571"/>
    </location>
</feature>
<protein>
    <submittedName>
        <fullName evidence="4">Uncharacterized protein</fullName>
    </submittedName>
</protein>
<proteinExistence type="predicted"/>
<keyword evidence="3" id="KW-0812">Transmembrane</keyword>
<feature type="region of interest" description="Disordered" evidence="2">
    <location>
        <begin position="408"/>
        <end position="427"/>
    </location>
</feature>
<keyword evidence="3" id="KW-0472">Membrane</keyword>
<feature type="transmembrane region" description="Helical" evidence="3">
    <location>
        <begin position="15"/>
        <end position="31"/>
    </location>
</feature>
<gene>
    <name evidence="4" type="ordered locus">CNK00230</name>
</gene>
<feature type="compositionally biased region" description="Basic and acidic residues" evidence="2">
    <location>
        <begin position="206"/>
        <end position="220"/>
    </location>
</feature>
<sequence>MPSWCDFSNEDETELLALLTPFTVMTAACVGRPGRWKRVGEKTAYEPGALRLLLVGCLFYSFLVIFLHLSTYSKSCLSPLLIFSSFLLPFHSLTLLLLFSFSPFLQCADYSVFWPAISSIPSIFTTLSSLTHARHRNILRPANTLNSALIMPSRFHSPSKMSLKDVKAPFKTRRLSASSISHPFSVSPLSFNLSVSLADSGNNVNEDNHGHTDNGIREKPVGIIKHGTPSPPFVPPKSPSPPPVPPKSPPRLLPLPLHPPSQPLPSIRPRRQPQRSSIPGKSLPKSPTKNSIFKMVAKSVSMPSLHSTTNIRDQVKNNGRTKYKGKDTKELSSKAPDGFKDNPRWKKTTKEKIKPAPKSQEKMKSPKQGILKFGRKEANHTLNSNSEITGKKKSKAKMAQDVPRQVRFHHVPPTPPVSGVSRGSRDAKRNRIGGAITSAESLRFPIPSVLISDIANQSVDSMLDQMLAAQANYKPTSPIAFPTAVPTPLETASEVSTRHEGHAQVQNPVYERVMKSEKSTPSPPSSIDTYSQTHTHISTANPVSEPCAGYGSTSPSLLSAQGPTNRSLSISGGLGIETASLTRGVSLMENMHQAPEVRAMPDSQHRREMPVISVEMVDDQAYRGNSYPHFAAGGVTSSFNSSLRSTNTSSKKDNPQAIVSSTHSNSTTPWYDVSIHPTEPASPALSAISSSAVIGAPLSSHPSLYPSSGGPFLSVESEKNSGERLSSNFEPISKTDNPRQSALMVDLGIGRPYDEALAQASNVTAITAAPTATNTTTGMRMTSIPSLLPLNQLKQPLNENSSAFPPVISPSMSESSGAEILLTPMDHQFHGHTAHTMAKTSSTGDGSSGGAPEALLTMEESLMYRALFARAFQRGFLTADDLKGEKTFVEALNPGGHLPNVDHGVAKEIVALRRENARLKTQLAVSEDIVESQRAELSAFLHSPKSSYSQDPCSPSPSPINSPSRKQGLKITIESPNVNSRLLRYINSSLSSPPTSRGAKYNHRRSAGVDYLINEVCQLRTELEITRDRQGQWQHRAEMAETHRERAEESVAAMQAMFGRVMEDLDEARRRSQMTREENDRARSEMEEKRIKGEVAKLELRRRDDKELLEKEKMKVKVKIMEKKIEGYNEAVRMFKNCLVEVAQLREQRSGIEQELFHLRTDYDHLSFSTTASIKSPPSHSAALLPETKRHPHSQQQRIATPSSTNISTNDQDGKQEGSLTPVGPTTSKRSQSFQPTSEGSKTSPGLSRPSFWKFASAPRTQETI</sequence>
<dbReference type="EMBL" id="AE017351">
    <property type="protein sequence ID" value="AAW46077.2"/>
    <property type="molecule type" value="Genomic_DNA"/>
</dbReference>
<dbReference type="OrthoDB" id="2576286at2759"/>
<feature type="transmembrane region" description="Helical" evidence="3">
    <location>
        <begin position="77"/>
        <end position="99"/>
    </location>
</feature>
<feature type="compositionally biased region" description="Polar residues" evidence="2">
    <location>
        <begin position="1224"/>
        <end position="1246"/>
    </location>
</feature>
<feature type="compositionally biased region" description="Basic and acidic residues" evidence="2">
    <location>
        <begin position="324"/>
        <end position="364"/>
    </location>
</feature>
<reference evidence="4 5" key="1">
    <citation type="journal article" date="2005" name="Science">
        <title>The genome of the basidiomycetous yeast and human pathogen Cryptococcus neoformans.</title>
        <authorList>
            <person name="Loftus B.J."/>
            <person name="Fung E."/>
            <person name="Roncaglia P."/>
            <person name="Rowley D."/>
            <person name="Amedeo P."/>
            <person name="Bruno D."/>
            <person name="Vamathevan J."/>
            <person name="Miranda M."/>
            <person name="Anderson I.J."/>
            <person name="Fraser J.A."/>
            <person name="Allen J.E."/>
            <person name="Bosdet I.E."/>
            <person name="Brent M.R."/>
            <person name="Chiu R."/>
            <person name="Doering T.L."/>
            <person name="Donlin M.J."/>
            <person name="D'Souza C.A."/>
            <person name="Fox D.S."/>
            <person name="Grinberg V."/>
            <person name="Fu J."/>
            <person name="Fukushima M."/>
            <person name="Haas B.J."/>
            <person name="Huang J.C."/>
            <person name="Janbon G."/>
            <person name="Jones S.J."/>
            <person name="Koo H.L."/>
            <person name="Krzywinski M.I."/>
            <person name="Kwon-Chung J.K."/>
            <person name="Lengeler K.B."/>
            <person name="Maiti R."/>
            <person name="Marra M.A."/>
            <person name="Marra R.E."/>
            <person name="Mathewson C.A."/>
            <person name="Mitchell T.G."/>
            <person name="Pertea M."/>
            <person name="Riggs F.R."/>
            <person name="Salzberg S.L."/>
            <person name="Schein J.E."/>
            <person name="Shvartsbeyn A."/>
            <person name="Shin H."/>
            <person name="Shumway M."/>
            <person name="Specht C.A."/>
            <person name="Suh B.B."/>
            <person name="Tenney A."/>
            <person name="Utterback T.R."/>
            <person name="Wickes B.L."/>
            <person name="Wortman J.R."/>
            <person name="Wye N.H."/>
            <person name="Kronstad J.W."/>
            <person name="Lodge J.K."/>
            <person name="Heitman J."/>
            <person name="Davis R.W."/>
            <person name="Fraser C.M."/>
            <person name="Hyman R.W."/>
        </authorList>
    </citation>
    <scope>NUCLEOTIDE SEQUENCE [LARGE SCALE GENOMIC DNA]</scope>
    <source>
        <strain evidence="5">JEC21 / ATCC MYA-565</strain>
    </source>
</reference>
<dbReference type="InParanoid" id="Q5K9Y8"/>
<feature type="compositionally biased region" description="Pro residues" evidence="2">
    <location>
        <begin position="229"/>
        <end position="263"/>
    </location>
</feature>
<evidence type="ECO:0000256" key="2">
    <source>
        <dbReference type="SAM" id="MobiDB-lite"/>
    </source>
</evidence>
<feature type="transmembrane region" description="Helical" evidence="3">
    <location>
        <begin position="111"/>
        <end position="130"/>
    </location>
</feature>
<feature type="region of interest" description="Disordered" evidence="2">
    <location>
        <begin position="303"/>
        <end position="397"/>
    </location>
</feature>
<feature type="coiled-coil region" evidence="1">
    <location>
        <begin position="1037"/>
        <end position="1131"/>
    </location>
</feature>
<keyword evidence="3" id="KW-1133">Transmembrane helix</keyword>
<keyword evidence="5" id="KW-1185">Reference proteome</keyword>
<dbReference type="PaxDb" id="214684-Q5K9Y8"/>
<feature type="region of interest" description="Disordered" evidence="2">
    <location>
        <begin position="202"/>
        <end position="289"/>
    </location>
</feature>
<evidence type="ECO:0000256" key="1">
    <source>
        <dbReference type="SAM" id="Coils"/>
    </source>
</evidence>
<feature type="compositionally biased region" description="Polar residues" evidence="2">
    <location>
        <begin position="303"/>
        <end position="320"/>
    </location>
</feature>
<dbReference type="RefSeq" id="XP_024513696.1">
    <property type="nucleotide sequence ID" value="XM_024658019.1"/>
</dbReference>
<keyword evidence="1" id="KW-0175">Coiled coil</keyword>
<feature type="compositionally biased region" description="Polar residues" evidence="2">
    <location>
        <begin position="551"/>
        <end position="570"/>
    </location>
</feature>
<dbReference type="Proteomes" id="UP000002149">
    <property type="component" value="Chromosome 11"/>
</dbReference>
<evidence type="ECO:0000313" key="5">
    <source>
        <dbReference type="Proteomes" id="UP000002149"/>
    </source>
</evidence>
<evidence type="ECO:0000256" key="3">
    <source>
        <dbReference type="SAM" id="Phobius"/>
    </source>
</evidence>
<name>Q5K9Y8_CRYD1</name>
<feature type="region of interest" description="Disordered" evidence="2">
    <location>
        <begin position="943"/>
        <end position="967"/>
    </location>
</feature>
<feature type="compositionally biased region" description="Polar residues" evidence="2">
    <location>
        <begin position="1194"/>
        <end position="1211"/>
    </location>
</feature>
<dbReference type="AlphaFoldDB" id="Q5K9Y8"/>
<feature type="region of interest" description="Disordered" evidence="2">
    <location>
        <begin position="1170"/>
        <end position="1265"/>
    </location>
</feature>
<feature type="region of interest" description="Disordered" evidence="2">
    <location>
        <begin position="639"/>
        <end position="668"/>
    </location>
</feature>
<organism evidence="4 5">
    <name type="scientific">Cryptococcus deneoformans (strain JEC21 / ATCC MYA-565)</name>
    <name type="common">Cryptococcus neoformans var. neoformans serotype D</name>
    <dbReference type="NCBI Taxonomy" id="214684"/>
    <lineage>
        <taxon>Eukaryota</taxon>
        <taxon>Fungi</taxon>
        <taxon>Dikarya</taxon>
        <taxon>Basidiomycota</taxon>
        <taxon>Agaricomycotina</taxon>
        <taxon>Tremellomycetes</taxon>
        <taxon>Tremellales</taxon>
        <taxon>Cryptococcaceae</taxon>
        <taxon>Cryptococcus</taxon>
        <taxon>Cryptococcus neoformans species complex</taxon>
    </lineage>
</organism>